<dbReference type="AlphaFoldDB" id="A0AAW1TC05"/>
<dbReference type="Pfam" id="PF00505">
    <property type="entry name" value="HMG_box"/>
    <property type="match status" value="1"/>
</dbReference>
<proteinExistence type="predicted"/>
<accession>A0AAW1TC05</accession>
<protein>
    <recommendedName>
        <fullName evidence="3">HMG box domain-containing protein</fullName>
    </recommendedName>
</protein>
<sequence length="294" mass="32268">MVSSLVNERLSTYQGQNCRTLVTGGLGWAAKAKSAQGGDKPKLIGEPPKRPREAAKIFSDEKLRMVKRSGSRPAWRPNTIPRDVQDDYEALPEDTKQGWEDLAADEKAKYQKALITYDKQNPGYSASLGQAKAGPSKPAGPKRASRPDQPAPVRGPKPIRKALEFYIDDKVLGRQADYLRSTRNDVKRYMRELDRFPEAKADWEARQELIQKRAAGPGKTVAQLAQGDSDPELSDDEEGAFPQGGADSAAEDADESAPADADENAENEQGPSKGRKAALGQGMHWHHLLIMHVT</sequence>
<dbReference type="Gene3D" id="1.10.30.10">
    <property type="entry name" value="High mobility group box domain"/>
    <property type="match status" value="1"/>
</dbReference>
<dbReference type="EMBL" id="JALJOV010000092">
    <property type="protein sequence ID" value="KAK9867357.1"/>
    <property type="molecule type" value="Genomic_DNA"/>
</dbReference>
<keyword evidence="1" id="KW-0238">DNA-binding</keyword>
<evidence type="ECO:0000256" key="1">
    <source>
        <dbReference type="PROSITE-ProRule" id="PRU00267"/>
    </source>
</evidence>
<feature type="compositionally biased region" description="Basic and acidic residues" evidence="2">
    <location>
        <begin position="39"/>
        <end position="51"/>
    </location>
</feature>
<evidence type="ECO:0000256" key="2">
    <source>
        <dbReference type="SAM" id="MobiDB-lite"/>
    </source>
</evidence>
<keyword evidence="1" id="KW-0539">Nucleus</keyword>
<dbReference type="SUPFAM" id="SSF47095">
    <property type="entry name" value="HMG-box"/>
    <property type="match status" value="1"/>
</dbReference>
<gene>
    <name evidence="4" type="ORF">WJX84_004096</name>
</gene>
<dbReference type="GO" id="GO:0003677">
    <property type="term" value="F:DNA binding"/>
    <property type="evidence" value="ECO:0007669"/>
    <property type="project" value="UniProtKB-UniRule"/>
</dbReference>
<evidence type="ECO:0000313" key="4">
    <source>
        <dbReference type="EMBL" id="KAK9867357.1"/>
    </source>
</evidence>
<dbReference type="GO" id="GO:0005634">
    <property type="term" value="C:nucleus"/>
    <property type="evidence" value="ECO:0007669"/>
    <property type="project" value="UniProtKB-UniRule"/>
</dbReference>
<evidence type="ECO:0000259" key="3">
    <source>
        <dbReference type="PROSITE" id="PS50118"/>
    </source>
</evidence>
<feature type="domain" description="HMG box" evidence="3">
    <location>
        <begin position="48"/>
        <end position="118"/>
    </location>
</feature>
<dbReference type="Proteomes" id="UP001485043">
    <property type="component" value="Unassembled WGS sequence"/>
</dbReference>
<feature type="region of interest" description="Disordered" evidence="2">
    <location>
        <begin position="67"/>
        <end position="99"/>
    </location>
</feature>
<feature type="compositionally biased region" description="Acidic residues" evidence="2">
    <location>
        <begin position="249"/>
        <end position="266"/>
    </location>
</feature>
<dbReference type="InterPro" id="IPR009071">
    <property type="entry name" value="HMG_box_dom"/>
</dbReference>
<feature type="region of interest" description="Disordered" evidence="2">
    <location>
        <begin position="213"/>
        <end position="280"/>
    </location>
</feature>
<evidence type="ECO:0000313" key="5">
    <source>
        <dbReference type="Proteomes" id="UP001485043"/>
    </source>
</evidence>
<keyword evidence="5" id="KW-1185">Reference proteome</keyword>
<name>A0AAW1TC05_9CHLO</name>
<dbReference type="PROSITE" id="PS50118">
    <property type="entry name" value="HMG_BOX_2"/>
    <property type="match status" value="1"/>
</dbReference>
<organism evidence="4 5">
    <name type="scientific">Apatococcus fuscideae</name>
    <dbReference type="NCBI Taxonomy" id="2026836"/>
    <lineage>
        <taxon>Eukaryota</taxon>
        <taxon>Viridiplantae</taxon>
        <taxon>Chlorophyta</taxon>
        <taxon>core chlorophytes</taxon>
        <taxon>Trebouxiophyceae</taxon>
        <taxon>Chlorellales</taxon>
        <taxon>Chlorellaceae</taxon>
        <taxon>Apatococcus</taxon>
    </lineage>
</organism>
<feature type="region of interest" description="Disordered" evidence="2">
    <location>
        <begin position="121"/>
        <end position="160"/>
    </location>
</feature>
<feature type="region of interest" description="Disordered" evidence="2">
    <location>
        <begin position="32"/>
        <end position="51"/>
    </location>
</feature>
<feature type="compositionally biased region" description="Acidic residues" evidence="2">
    <location>
        <begin position="229"/>
        <end position="239"/>
    </location>
</feature>
<feature type="DNA-binding region" description="HMG box" evidence="1">
    <location>
        <begin position="48"/>
        <end position="118"/>
    </location>
</feature>
<comment type="caution">
    <text evidence="4">The sequence shown here is derived from an EMBL/GenBank/DDBJ whole genome shotgun (WGS) entry which is preliminary data.</text>
</comment>
<dbReference type="InterPro" id="IPR036910">
    <property type="entry name" value="HMG_box_dom_sf"/>
</dbReference>
<reference evidence="4 5" key="1">
    <citation type="journal article" date="2024" name="Nat. Commun.">
        <title>Phylogenomics reveals the evolutionary origins of lichenization in chlorophyte algae.</title>
        <authorList>
            <person name="Puginier C."/>
            <person name="Libourel C."/>
            <person name="Otte J."/>
            <person name="Skaloud P."/>
            <person name="Haon M."/>
            <person name="Grisel S."/>
            <person name="Petersen M."/>
            <person name="Berrin J.G."/>
            <person name="Delaux P.M."/>
            <person name="Dal Grande F."/>
            <person name="Keller J."/>
        </authorList>
    </citation>
    <scope>NUCLEOTIDE SEQUENCE [LARGE SCALE GENOMIC DNA]</scope>
    <source>
        <strain evidence="4 5">SAG 2523</strain>
    </source>
</reference>